<comment type="caution">
    <text evidence="1">The sequence shown here is derived from an EMBL/GenBank/DDBJ whole genome shotgun (WGS) entry which is preliminary data.</text>
</comment>
<sequence>MLKLMICRSSSSMSNRSVLEAAGLRVVEAADHGPDGGDGRGDGLDHGGAALVGPGRVGVVVDSVLRYGLRRGDPPGGRVGLLLALHSGRIFGAVDSVELHRRRHVLGFVGCG</sequence>
<accession>A0AA89AWF2</accession>
<evidence type="ECO:0000313" key="1">
    <source>
        <dbReference type="EMBL" id="KAK3019529.1"/>
    </source>
</evidence>
<keyword evidence="2" id="KW-1185">Reference proteome</keyword>
<proteinExistence type="predicted"/>
<evidence type="ECO:0000313" key="2">
    <source>
        <dbReference type="Proteomes" id="UP001188597"/>
    </source>
</evidence>
<dbReference type="Proteomes" id="UP001188597">
    <property type="component" value="Unassembled WGS sequence"/>
</dbReference>
<protein>
    <submittedName>
        <fullName evidence="1">Uncharacterized protein</fullName>
    </submittedName>
</protein>
<name>A0AA89AWF2_9ASTE</name>
<reference evidence="1" key="1">
    <citation type="submission" date="2022-12" db="EMBL/GenBank/DDBJ databases">
        <title>Draft genome assemblies for two species of Escallonia (Escalloniales).</title>
        <authorList>
            <person name="Chanderbali A."/>
            <person name="Dervinis C."/>
            <person name="Anghel I."/>
            <person name="Soltis D."/>
            <person name="Soltis P."/>
            <person name="Zapata F."/>
        </authorList>
    </citation>
    <scope>NUCLEOTIDE SEQUENCE</scope>
    <source>
        <strain evidence="1">UCBG64.0493</strain>
        <tissue evidence="1">Leaf</tissue>
    </source>
</reference>
<dbReference type="AlphaFoldDB" id="A0AA89AWF2"/>
<dbReference type="EMBL" id="JAVXUP010000871">
    <property type="protein sequence ID" value="KAK3019529.1"/>
    <property type="molecule type" value="Genomic_DNA"/>
</dbReference>
<organism evidence="1 2">
    <name type="scientific">Escallonia herrerae</name>
    <dbReference type="NCBI Taxonomy" id="1293975"/>
    <lineage>
        <taxon>Eukaryota</taxon>
        <taxon>Viridiplantae</taxon>
        <taxon>Streptophyta</taxon>
        <taxon>Embryophyta</taxon>
        <taxon>Tracheophyta</taxon>
        <taxon>Spermatophyta</taxon>
        <taxon>Magnoliopsida</taxon>
        <taxon>eudicotyledons</taxon>
        <taxon>Gunneridae</taxon>
        <taxon>Pentapetalae</taxon>
        <taxon>asterids</taxon>
        <taxon>campanulids</taxon>
        <taxon>Escalloniales</taxon>
        <taxon>Escalloniaceae</taxon>
        <taxon>Escallonia</taxon>
    </lineage>
</organism>
<gene>
    <name evidence="1" type="ORF">RJ639_003201</name>
</gene>